<dbReference type="InterPro" id="IPR000873">
    <property type="entry name" value="AMP-dep_synth/lig_dom"/>
</dbReference>
<dbReference type="EMBL" id="VXIV02002009">
    <property type="protein sequence ID" value="KAF6027878.1"/>
    <property type="molecule type" value="Genomic_DNA"/>
</dbReference>
<dbReference type="GO" id="GO:0003824">
    <property type="term" value="F:catalytic activity"/>
    <property type="evidence" value="ECO:0007669"/>
    <property type="project" value="UniProtKB-ARBA"/>
</dbReference>
<dbReference type="InterPro" id="IPR020845">
    <property type="entry name" value="AMP-binding_CS"/>
</dbReference>
<dbReference type="Pfam" id="PF13193">
    <property type="entry name" value="AMP-binding_C"/>
    <property type="match status" value="1"/>
</dbReference>
<comment type="caution">
    <text evidence="3">The sequence shown here is derived from an EMBL/GenBank/DDBJ whole genome shotgun (WGS) entry which is preliminary data.</text>
</comment>
<dbReference type="PANTHER" id="PTHR24096">
    <property type="entry name" value="LONG-CHAIN-FATTY-ACID--COA LIGASE"/>
    <property type="match status" value="1"/>
</dbReference>
<feature type="domain" description="AMP-binding enzyme C-terminal" evidence="2">
    <location>
        <begin position="479"/>
        <end position="551"/>
    </location>
</feature>
<dbReference type="AlphaFoldDB" id="A0A7J7JR08"/>
<accession>A0A7J7JR08</accession>
<proteinExistence type="predicted"/>
<dbReference type="PROSITE" id="PS00455">
    <property type="entry name" value="AMP_BINDING"/>
    <property type="match status" value="1"/>
</dbReference>
<organism evidence="3 4">
    <name type="scientific">Bugula neritina</name>
    <name type="common">Brown bryozoan</name>
    <name type="synonym">Sertularia neritina</name>
    <dbReference type="NCBI Taxonomy" id="10212"/>
    <lineage>
        <taxon>Eukaryota</taxon>
        <taxon>Metazoa</taxon>
        <taxon>Spiralia</taxon>
        <taxon>Lophotrochozoa</taxon>
        <taxon>Bryozoa</taxon>
        <taxon>Gymnolaemata</taxon>
        <taxon>Cheilostomatida</taxon>
        <taxon>Flustrina</taxon>
        <taxon>Buguloidea</taxon>
        <taxon>Bugulidae</taxon>
        <taxon>Bugula</taxon>
    </lineage>
</organism>
<protein>
    <submittedName>
        <fullName evidence="3">YngI</fullName>
    </submittedName>
</protein>
<evidence type="ECO:0000313" key="4">
    <source>
        <dbReference type="Proteomes" id="UP000593567"/>
    </source>
</evidence>
<dbReference type="Gene3D" id="3.40.50.12780">
    <property type="entry name" value="N-terminal domain of ligase-like"/>
    <property type="match status" value="1"/>
</dbReference>
<reference evidence="3" key="1">
    <citation type="submission" date="2020-06" db="EMBL/GenBank/DDBJ databases">
        <title>Draft genome of Bugula neritina, a colonial animal packing powerful symbionts and potential medicines.</title>
        <authorList>
            <person name="Rayko M."/>
        </authorList>
    </citation>
    <scope>NUCLEOTIDE SEQUENCE [LARGE SCALE GENOMIC DNA]</scope>
    <source>
        <strain evidence="3">Kwan_BN1</strain>
    </source>
</reference>
<dbReference type="InterPro" id="IPR025110">
    <property type="entry name" value="AMP-bd_C"/>
</dbReference>
<evidence type="ECO:0000259" key="1">
    <source>
        <dbReference type="Pfam" id="PF00501"/>
    </source>
</evidence>
<dbReference type="Pfam" id="PF00501">
    <property type="entry name" value="AMP-binding"/>
    <property type="match status" value="1"/>
</dbReference>
<dbReference type="Proteomes" id="UP000593567">
    <property type="component" value="Unassembled WGS sequence"/>
</dbReference>
<evidence type="ECO:0000259" key="2">
    <source>
        <dbReference type="Pfam" id="PF13193"/>
    </source>
</evidence>
<dbReference type="InterPro" id="IPR045851">
    <property type="entry name" value="AMP-bd_C_sf"/>
</dbReference>
<sequence>MASSKKMCESYYFDNSVPIPTESLLELIKNSCTGNEECHVTFTKPYESLTHHQLYEKAMDLAKGLLKIGLKRGDSFCSFGSQGSDSVLLLVACLSLGLKYTANYLYSPIPKVMTMMIKKIKPTAVLIGNCTSGKYQEHVCTEFTKVISEMAAGEGHGISHIFYDKHAAADPKCSILSDWKSFADLINVGKEKLSDEQLIAAQSLVKPEDPFIYLCSSGSTGDPKIITLTNGSISIAYGYSTWDNKIKGSTVGCNDVMEGDVKLLLSLFFCLVGNSNLVVYPATNSSNNEEAVHEILSITEKYRMQLIVHRMDYIIQIVNNPSYKTQYDLSRVQALAVGGCLSSLEFKKKLMEFAPLSGDGYGGTEFLFSTASIPMSLLPPEKLNAVGKARPFVELKIIDEEGVTVPVNTKGELCVRGWCLFLEYKDQPELTAKVMDKYGWYHTGDMVSMDEDGFLYVYGRISNAERWKINGKVVYSISIENVLMTHPSVRTCAVIGTDNGKGHDLNYVIEPAPGSGLTEEDVKKFATENMYNSLEWPIRIFFYKYADIPKTNGSRPKLNRKVLTEEIKQRVAQNPSEGLV</sequence>
<dbReference type="SUPFAM" id="SSF56801">
    <property type="entry name" value="Acetyl-CoA synthetase-like"/>
    <property type="match status" value="1"/>
</dbReference>
<feature type="domain" description="AMP-dependent synthetase/ligase" evidence="1">
    <location>
        <begin position="42"/>
        <end position="424"/>
    </location>
</feature>
<dbReference type="Gene3D" id="3.30.300.30">
    <property type="match status" value="1"/>
</dbReference>
<keyword evidence="4" id="KW-1185">Reference proteome</keyword>
<dbReference type="InterPro" id="IPR042099">
    <property type="entry name" value="ANL_N_sf"/>
</dbReference>
<dbReference type="OrthoDB" id="10253869at2759"/>
<evidence type="ECO:0000313" key="3">
    <source>
        <dbReference type="EMBL" id="KAF6027878.1"/>
    </source>
</evidence>
<name>A0A7J7JR08_BUGNE</name>
<gene>
    <name evidence="3" type="ORF">EB796_013811</name>
</gene>